<name>A0A4S2MW76_9PEZI</name>
<dbReference type="EMBL" id="ML220122">
    <property type="protein sequence ID" value="TGZ80776.1"/>
    <property type="molecule type" value="Genomic_DNA"/>
</dbReference>
<dbReference type="AlphaFoldDB" id="A0A4S2MW76"/>
<keyword evidence="3" id="KW-1185">Reference proteome</keyword>
<evidence type="ECO:0000313" key="3">
    <source>
        <dbReference type="Proteomes" id="UP000298138"/>
    </source>
</evidence>
<gene>
    <name evidence="2" type="ORF">EX30DRAFT_395948</name>
</gene>
<protein>
    <recommendedName>
        <fullName evidence="4">Ecp2 effector protein domain-containing protein</fullName>
    </recommendedName>
</protein>
<evidence type="ECO:0000256" key="1">
    <source>
        <dbReference type="SAM" id="SignalP"/>
    </source>
</evidence>
<sequence>MRLLLPLLLSLSTLFTLAITLTLPPSSPTSSLLSESPSHSETAHVTTSANFYDPISCHGSGIWILQSHARSLTNSWCNRHAGTVVRDTGQNIWGLQGWERDIRGRAIWLHIGIQVHKKGEVYRVHRDQCQTMLEMVINKCKGKKNPDTRGGVYTTTWGKMWVDPNE</sequence>
<evidence type="ECO:0008006" key="4">
    <source>
        <dbReference type="Google" id="ProtNLM"/>
    </source>
</evidence>
<keyword evidence="1" id="KW-0732">Signal</keyword>
<reference evidence="2 3" key="1">
    <citation type="submission" date="2019-04" db="EMBL/GenBank/DDBJ databases">
        <title>Comparative genomics and transcriptomics to analyze fruiting body development in filamentous ascomycetes.</title>
        <authorList>
            <consortium name="DOE Joint Genome Institute"/>
            <person name="Lutkenhaus R."/>
            <person name="Traeger S."/>
            <person name="Breuer J."/>
            <person name="Kuo A."/>
            <person name="Lipzen A."/>
            <person name="Pangilinan J."/>
            <person name="Dilworth D."/>
            <person name="Sandor L."/>
            <person name="Poggeler S."/>
            <person name="Barry K."/>
            <person name="Grigoriev I.V."/>
            <person name="Nowrousian M."/>
        </authorList>
    </citation>
    <scope>NUCLEOTIDE SEQUENCE [LARGE SCALE GENOMIC DNA]</scope>
    <source>
        <strain evidence="2 3">CBS 389.68</strain>
    </source>
</reference>
<feature type="chain" id="PRO_5020207568" description="Ecp2 effector protein domain-containing protein" evidence="1">
    <location>
        <begin position="19"/>
        <end position="166"/>
    </location>
</feature>
<evidence type="ECO:0000313" key="2">
    <source>
        <dbReference type="EMBL" id="TGZ80776.1"/>
    </source>
</evidence>
<proteinExistence type="predicted"/>
<organism evidence="2 3">
    <name type="scientific">Ascodesmis nigricans</name>
    <dbReference type="NCBI Taxonomy" id="341454"/>
    <lineage>
        <taxon>Eukaryota</taxon>
        <taxon>Fungi</taxon>
        <taxon>Dikarya</taxon>
        <taxon>Ascomycota</taxon>
        <taxon>Pezizomycotina</taxon>
        <taxon>Pezizomycetes</taxon>
        <taxon>Pezizales</taxon>
        <taxon>Ascodesmidaceae</taxon>
        <taxon>Ascodesmis</taxon>
    </lineage>
</organism>
<accession>A0A4S2MW76</accession>
<dbReference type="Proteomes" id="UP000298138">
    <property type="component" value="Unassembled WGS sequence"/>
</dbReference>
<feature type="signal peptide" evidence="1">
    <location>
        <begin position="1"/>
        <end position="18"/>
    </location>
</feature>
<dbReference type="InParanoid" id="A0A4S2MW76"/>